<dbReference type="EMBL" id="CP010727">
    <property type="protein sequence ID" value="AUR01316.1"/>
    <property type="molecule type" value="Genomic_DNA"/>
</dbReference>
<proteinExistence type="predicted"/>
<geneLocation type="plasmid" evidence="2">
    <name>pp88_b</name>
</geneLocation>
<reference evidence="1 2" key="1">
    <citation type="journal article" date="2017" name="Front. Microbiol.">
        <title>Phaeobacter piscinae sp. nov., a species of the Roseobacter group and potential aquaculture probiont.</title>
        <authorList>
            <person name="Sonnenschein E.C."/>
            <person name="Phippen C.B.W."/>
            <person name="Nielsen K.F."/>
            <person name="Mateiu R.V."/>
            <person name="Melchiorsen J."/>
            <person name="Gram L."/>
            <person name="Overmann J."/>
            <person name="Freese H.M."/>
        </authorList>
    </citation>
    <scope>NUCLEOTIDE SEQUENCE [LARGE SCALE GENOMIC DNA]</scope>
    <source>
        <strain evidence="1 2">P88</strain>
        <plasmid evidence="2">pp88_b</plasmid>
    </source>
</reference>
<dbReference type="Proteomes" id="UP000236447">
    <property type="component" value="Plasmid pP88_b"/>
</dbReference>
<dbReference type="RefSeq" id="WP_102884493.1">
    <property type="nucleotide sequence ID" value="NZ_CP010727.1"/>
</dbReference>
<sequence>MNESFICIGFQLACEQFPTRLIPLFRIATDDRSRDSTVYFQFSDNRGRIEAFVPTTGSSVTRKIALHPQFGLGNQSFKVGDEFLCGFAISDGELIYDTGLEGFVQLAEQICRDPRTMLAPMLGVRLSEILDNSEFVRKYIFEAIRRTSLVMGQVNPITDIIFGKFPHLKQEIIQEEARLNREADKTRIVLLSSMNRIDFFRRAHHIICAPGFEKIEKSAVLFELNPTLINEGWGQRLSVICSRPSEVNSVELPVSAQLFLPSDFSEAAIKLKTGVKEVEGREFFIYQRLEEIPGHIYRGELLT</sequence>
<name>A0A2I7KFF5_9RHOB</name>
<reference evidence="1 2" key="2">
    <citation type="journal article" date="2017" name="Genome Biol. Evol.">
        <title>Trajectories and Drivers of Genome Evolution in Surface-Associated Marine Phaeobacter.</title>
        <authorList>
            <person name="Freese H.M."/>
            <person name="Sikorski J."/>
            <person name="Bunk B."/>
            <person name="Scheuner C."/>
            <person name="Meier-Kolthoff J.P."/>
            <person name="Sproer C."/>
            <person name="Gram L."/>
            <person name="Overmann J."/>
        </authorList>
    </citation>
    <scope>NUCLEOTIDE SEQUENCE [LARGE SCALE GENOMIC DNA]</scope>
    <source>
        <strain evidence="1 2">P88</strain>
        <plasmid evidence="2">pp88_b</plasmid>
    </source>
</reference>
<evidence type="ECO:0000313" key="2">
    <source>
        <dbReference type="Proteomes" id="UP000236447"/>
    </source>
</evidence>
<accession>A0A2I7KFF5</accession>
<protein>
    <submittedName>
        <fullName evidence="1">Uncharacterized protein</fullName>
    </submittedName>
</protein>
<keyword evidence="1" id="KW-0614">Plasmid</keyword>
<gene>
    <name evidence="1" type="ORF">PhaeoP88_04004</name>
</gene>
<dbReference type="AlphaFoldDB" id="A0A2I7KFF5"/>
<organism evidence="1 2">
    <name type="scientific">Phaeobacter inhibens</name>
    <dbReference type="NCBI Taxonomy" id="221822"/>
    <lineage>
        <taxon>Bacteria</taxon>
        <taxon>Pseudomonadati</taxon>
        <taxon>Pseudomonadota</taxon>
        <taxon>Alphaproteobacteria</taxon>
        <taxon>Rhodobacterales</taxon>
        <taxon>Roseobacteraceae</taxon>
        <taxon>Phaeobacter</taxon>
    </lineage>
</organism>
<evidence type="ECO:0000313" key="1">
    <source>
        <dbReference type="EMBL" id="AUR01316.1"/>
    </source>
</evidence>